<dbReference type="SUPFAM" id="SSF50370">
    <property type="entry name" value="Ricin B-like lectins"/>
    <property type="match status" value="1"/>
</dbReference>
<dbReference type="Pfam" id="PF00652">
    <property type="entry name" value="Ricin_B_lectin"/>
    <property type="match status" value="1"/>
</dbReference>
<dbReference type="InterPro" id="IPR035992">
    <property type="entry name" value="Ricin_B-like_lectins"/>
</dbReference>
<keyword evidence="1" id="KW-0732">Signal</keyword>
<dbReference type="InterPro" id="IPR000772">
    <property type="entry name" value="Ricin_B_lectin"/>
</dbReference>
<sequence>MRTAMRSSDTFRSLAAFAFLAAVVNAQAPPNIGQLQFQPGLSSVQCLTPSSNTDGAPVTVQPCNNTPSQKWTFTSNGIIQIYGNKCLDVTEGVNGDGTKMQIWTCTTNNNNQKWGYTRDNRIYWQGSNKCLDLTDGNLSNGNRIQIWTCTDNNINQVWNTGYSINGLPGQSQNGQYGYNNCGSGSSQSSNCQTLWINSASDFCLWAPPYEGSIGDTERVQVSWCTKSGRGTRTIPNGSLKGVHFVKTPDYVQVTGVGDFTQMNIPRGDAGGELDNRGADGNGNPIGGLVYGNSFGSGLQYHDWTEFISDTEFCIRACVGPHATSLCNHIYDVMGCYWNIPASYSSGVFEDCLGNSDQPMGVYGTSTWYQGVNPTPSAHPAAASSSCTPLPTVSVSPSSSAAELKVVKSSLRSLEPLKRLLLKYHWTLRTVLV</sequence>
<dbReference type="PROSITE" id="PS50231">
    <property type="entry name" value="RICIN_B_LECTIN"/>
    <property type="match status" value="1"/>
</dbReference>
<evidence type="ECO:0000259" key="2">
    <source>
        <dbReference type="SMART" id="SM00458"/>
    </source>
</evidence>
<dbReference type="AlphaFoldDB" id="A0A9P5NSS7"/>
<feature type="chain" id="PRO_5040216069" description="Ricin B lectin domain-containing protein" evidence="1">
    <location>
        <begin position="27"/>
        <end position="432"/>
    </location>
</feature>
<dbReference type="Gene3D" id="2.80.10.50">
    <property type="match status" value="1"/>
</dbReference>
<gene>
    <name evidence="3" type="ORF">CPB84DRAFT_727292</name>
</gene>
<comment type="caution">
    <text evidence="3">The sequence shown here is derived from an EMBL/GenBank/DDBJ whole genome shotgun (WGS) entry which is preliminary data.</text>
</comment>
<evidence type="ECO:0000313" key="3">
    <source>
        <dbReference type="EMBL" id="KAF8903752.1"/>
    </source>
</evidence>
<accession>A0A9P5NSS7</accession>
<proteinExistence type="predicted"/>
<name>A0A9P5NSS7_GYMJU</name>
<dbReference type="SMART" id="SM00458">
    <property type="entry name" value="RICIN"/>
    <property type="match status" value="1"/>
</dbReference>
<feature type="domain" description="Ricin B lectin" evidence="2">
    <location>
        <begin position="33"/>
        <end position="161"/>
    </location>
</feature>
<evidence type="ECO:0000256" key="1">
    <source>
        <dbReference type="SAM" id="SignalP"/>
    </source>
</evidence>
<dbReference type="OrthoDB" id="2564904at2759"/>
<protein>
    <recommendedName>
        <fullName evidence="2">Ricin B lectin domain-containing protein</fullName>
    </recommendedName>
</protein>
<dbReference type="EMBL" id="JADNYJ010000029">
    <property type="protein sequence ID" value="KAF8903752.1"/>
    <property type="molecule type" value="Genomic_DNA"/>
</dbReference>
<dbReference type="CDD" id="cd00161">
    <property type="entry name" value="beta-trefoil_Ricin-like"/>
    <property type="match status" value="1"/>
</dbReference>
<keyword evidence="4" id="KW-1185">Reference proteome</keyword>
<organism evidence="3 4">
    <name type="scientific">Gymnopilus junonius</name>
    <name type="common">Spectacular rustgill mushroom</name>
    <name type="synonym">Gymnopilus spectabilis subsp. junonius</name>
    <dbReference type="NCBI Taxonomy" id="109634"/>
    <lineage>
        <taxon>Eukaryota</taxon>
        <taxon>Fungi</taxon>
        <taxon>Dikarya</taxon>
        <taxon>Basidiomycota</taxon>
        <taxon>Agaricomycotina</taxon>
        <taxon>Agaricomycetes</taxon>
        <taxon>Agaricomycetidae</taxon>
        <taxon>Agaricales</taxon>
        <taxon>Agaricineae</taxon>
        <taxon>Hymenogastraceae</taxon>
        <taxon>Gymnopilus</taxon>
    </lineage>
</organism>
<feature type="signal peptide" evidence="1">
    <location>
        <begin position="1"/>
        <end position="26"/>
    </location>
</feature>
<reference evidence="3" key="1">
    <citation type="submission" date="2020-11" db="EMBL/GenBank/DDBJ databases">
        <authorList>
            <consortium name="DOE Joint Genome Institute"/>
            <person name="Ahrendt S."/>
            <person name="Riley R."/>
            <person name="Andreopoulos W."/>
            <person name="LaButti K."/>
            <person name="Pangilinan J."/>
            <person name="Ruiz-duenas F.J."/>
            <person name="Barrasa J.M."/>
            <person name="Sanchez-Garcia M."/>
            <person name="Camarero S."/>
            <person name="Miyauchi S."/>
            <person name="Serrano A."/>
            <person name="Linde D."/>
            <person name="Babiker R."/>
            <person name="Drula E."/>
            <person name="Ayuso-Fernandez I."/>
            <person name="Pacheco R."/>
            <person name="Padilla G."/>
            <person name="Ferreira P."/>
            <person name="Barriuso J."/>
            <person name="Kellner H."/>
            <person name="Castanera R."/>
            <person name="Alfaro M."/>
            <person name="Ramirez L."/>
            <person name="Pisabarro A.G."/>
            <person name="Kuo A."/>
            <person name="Tritt A."/>
            <person name="Lipzen A."/>
            <person name="He G."/>
            <person name="Yan M."/>
            <person name="Ng V."/>
            <person name="Cullen D."/>
            <person name="Martin F."/>
            <person name="Rosso M.-N."/>
            <person name="Henrissat B."/>
            <person name="Hibbett D."/>
            <person name="Martinez A.T."/>
            <person name="Grigoriev I.V."/>
        </authorList>
    </citation>
    <scope>NUCLEOTIDE SEQUENCE</scope>
    <source>
        <strain evidence="3">AH 44721</strain>
    </source>
</reference>
<evidence type="ECO:0000313" key="4">
    <source>
        <dbReference type="Proteomes" id="UP000724874"/>
    </source>
</evidence>
<dbReference type="Proteomes" id="UP000724874">
    <property type="component" value="Unassembled WGS sequence"/>
</dbReference>